<dbReference type="Proteomes" id="UP000247702">
    <property type="component" value="Unassembled WGS sequence"/>
</dbReference>
<reference evidence="2" key="2">
    <citation type="submission" date="2019-10" db="EMBL/GenBank/DDBJ databases">
        <title>Conservation and host-specific expression of non-tandemly repeated heterogenous ribosome RNA gene in arbuscular mycorrhizal fungi.</title>
        <authorList>
            <person name="Maeda T."/>
            <person name="Kobayashi Y."/>
            <person name="Nakagawa T."/>
            <person name="Ezawa T."/>
            <person name="Yamaguchi K."/>
            <person name="Bino T."/>
            <person name="Nishimoto Y."/>
            <person name="Shigenobu S."/>
            <person name="Kawaguchi M."/>
        </authorList>
    </citation>
    <scope>NUCLEOTIDE SEQUENCE</scope>
    <source>
        <strain evidence="2">HR1</strain>
    </source>
</reference>
<evidence type="ECO:0000313" key="2">
    <source>
        <dbReference type="EMBL" id="GES81741.1"/>
    </source>
</evidence>
<dbReference type="EMBL" id="BEXD01004140">
    <property type="protein sequence ID" value="GBC07380.1"/>
    <property type="molecule type" value="Genomic_DNA"/>
</dbReference>
<evidence type="ECO:0000313" key="3">
    <source>
        <dbReference type="Proteomes" id="UP000247702"/>
    </source>
</evidence>
<dbReference type="EMBL" id="BLAL01000058">
    <property type="protein sequence ID" value="GES81741.1"/>
    <property type="molecule type" value="Genomic_DNA"/>
</dbReference>
<organism evidence="1 3">
    <name type="scientific">Rhizophagus clarus</name>
    <dbReference type="NCBI Taxonomy" id="94130"/>
    <lineage>
        <taxon>Eukaryota</taxon>
        <taxon>Fungi</taxon>
        <taxon>Fungi incertae sedis</taxon>
        <taxon>Mucoromycota</taxon>
        <taxon>Glomeromycotina</taxon>
        <taxon>Glomeromycetes</taxon>
        <taxon>Glomerales</taxon>
        <taxon>Glomeraceae</taxon>
        <taxon>Rhizophagus</taxon>
    </lineage>
</organism>
<accession>A0A2Z6SC65</accession>
<comment type="caution">
    <text evidence="1">The sequence shown here is derived from an EMBL/GenBank/DDBJ whole genome shotgun (WGS) entry which is preliminary data.</text>
</comment>
<name>A0A2Z6SC65_9GLOM</name>
<sequence>MENNGELQLYSYTLSNGKVNRRFEKFWTWLQRETTAFRIPNNIKMLNIFKEILYLEDQVYLKENRGKLRELQKLITYSKNDIMYPKAWINIDLTNEIIKKFIESNNFEEEIIEYSSLDDDIHKNDIYQEIYNILKEGG</sequence>
<keyword evidence="3" id="KW-1185">Reference proteome</keyword>
<proteinExistence type="predicted"/>
<protein>
    <submittedName>
        <fullName evidence="1">Uncharacterized protein</fullName>
    </submittedName>
</protein>
<evidence type="ECO:0000313" key="1">
    <source>
        <dbReference type="EMBL" id="GBC07380.1"/>
    </source>
</evidence>
<reference evidence="1 3" key="1">
    <citation type="submission" date="2017-11" db="EMBL/GenBank/DDBJ databases">
        <title>The genome of Rhizophagus clarus HR1 reveals common genetic basis of auxotrophy among arbuscular mycorrhizal fungi.</title>
        <authorList>
            <person name="Kobayashi Y."/>
        </authorList>
    </citation>
    <scope>NUCLEOTIDE SEQUENCE [LARGE SCALE GENOMIC DNA]</scope>
    <source>
        <strain evidence="1 3">HR1</strain>
    </source>
</reference>
<dbReference type="AlphaFoldDB" id="A0A2Z6SC65"/>
<gene>
    <name evidence="2" type="ORF">RCL2_000898300</name>
    <name evidence="1" type="ORF">RclHR1_07420004</name>
</gene>
<dbReference type="Proteomes" id="UP000615446">
    <property type="component" value="Unassembled WGS sequence"/>
</dbReference>